<dbReference type="PROSITE" id="PS00211">
    <property type="entry name" value="ABC_TRANSPORTER_1"/>
    <property type="match status" value="1"/>
</dbReference>
<dbReference type="InterPro" id="IPR050388">
    <property type="entry name" value="ABC_Ni/Peptide_Import"/>
</dbReference>
<keyword evidence="4" id="KW-1003">Cell membrane</keyword>
<dbReference type="Pfam" id="PF00005">
    <property type="entry name" value="ABC_tran"/>
    <property type="match status" value="1"/>
</dbReference>
<keyword evidence="12" id="KW-1185">Reference proteome</keyword>
<keyword evidence="8" id="KW-1278">Translocase</keyword>
<dbReference type="PROSITE" id="PS50893">
    <property type="entry name" value="ABC_TRANSPORTER_2"/>
    <property type="match status" value="1"/>
</dbReference>
<evidence type="ECO:0000259" key="10">
    <source>
        <dbReference type="PROSITE" id="PS50893"/>
    </source>
</evidence>
<dbReference type="InterPro" id="IPR027417">
    <property type="entry name" value="P-loop_NTPase"/>
</dbReference>
<comment type="similarity">
    <text evidence="2">Belongs to the ABC transporter superfamily.</text>
</comment>
<proteinExistence type="inferred from homology"/>
<dbReference type="EMBL" id="JBHUFZ010000007">
    <property type="protein sequence ID" value="MFD1889116.1"/>
    <property type="molecule type" value="Genomic_DNA"/>
</dbReference>
<comment type="caution">
    <text evidence="11">The sequence shown here is derived from an EMBL/GenBank/DDBJ whole genome shotgun (WGS) entry which is preliminary data.</text>
</comment>
<feature type="domain" description="ABC transporter" evidence="10">
    <location>
        <begin position="5"/>
        <end position="252"/>
    </location>
</feature>
<dbReference type="InterPro" id="IPR003593">
    <property type="entry name" value="AAA+_ATPase"/>
</dbReference>
<comment type="subcellular location">
    <subcellularLocation>
        <location evidence="1">Cell membrane</location>
        <topology evidence="1">Peripheral membrane protein</topology>
    </subcellularLocation>
</comment>
<evidence type="ECO:0000313" key="11">
    <source>
        <dbReference type="EMBL" id="MFD1889116.1"/>
    </source>
</evidence>
<dbReference type="SMART" id="SM00382">
    <property type="entry name" value="AAA"/>
    <property type="match status" value="1"/>
</dbReference>
<keyword evidence="3" id="KW-0813">Transport</keyword>
<evidence type="ECO:0000256" key="8">
    <source>
        <dbReference type="ARBA" id="ARBA00022967"/>
    </source>
</evidence>
<dbReference type="InterPro" id="IPR003439">
    <property type="entry name" value="ABC_transporter-like_ATP-bd"/>
</dbReference>
<evidence type="ECO:0000256" key="5">
    <source>
        <dbReference type="ARBA" id="ARBA00022519"/>
    </source>
</evidence>
<dbReference type="RefSeq" id="WP_343873966.1">
    <property type="nucleotide sequence ID" value="NZ_BAAAIX010000021.1"/>
</dbReference>
<evidence type="ECO:0000256" key="7">
    <source>
        <dbReference type="ARBA" id="ARBA00022840"/>
    </source>
</evidence>
<evidence type="ECO:0000256" key="2">
    <source>
        <dbReference type="ARBA" id="ARBA00005417"/>
    </source>
</evidence>
<evidence type="ECO:0000256" key="4">
    <source>
        <dbReference type="ARBA" id="ARBA00022475"/>
    </source>
</evidence>
<dbReference type="GO" id="GO:0005524">
    <property type="term" value="F:ATP binding"/>
    <property type="evidence" value="ECO:0007669"/>
    <property type="project" value="UniProtKB-KW"/>
</dbReference>
<protein>
    <submittedName>
        <fullName evidence="11">ATP-binding cassette domain-containing protein</fullName>
    </submittedName>
</protein>
<evidence type="ECO:0000313" key="12">
    <source>
        <dbReference type="Proteomes" id="UP001597326"/>
    </source>
</evidence>
<dbReference type="SUPFAM" id="SSF52540">
    <property type="entry name" value="P-loop containing nucleoside triphosphate hydrolases"/>
    <property type="match status" value="1"/>
</dbReference>
<gene>
    <name evidence="11" type="ORF">ACFSCS_02815</name>
</gene>
<reference evidence="12" key="1">
    <citation type="journal article" date="2019" name="Int. J. Syst. Evol. Microbiol.">
        <title>The Global Catalogue of Microorganisms (GCM) 10K type strain sequencing project: providing services to taxonomists for standard genome sequencing and annotation.</title>
        <authorList>
            <consortium name="The Broad Institute Genomics Platform"/>
            <consortium name="The Broad Institute Genome Sequencing Center for Infectious Disease"/>
            <person name="Wu L."/>
            <person name="Ma J."/>
        </authorList>
    </citation>
    <scope>NUCLEOTIDE SEQUENCE [LARGE SCALE GENOMIC DNA]</scope>
    <source>
        <strain evidence="12">CAIM 431</strain>
    </source>
</reference>
<evidence type="ECO:0000256" key="6">
    <source>
        <dbReference type="ARBA" id="ARBA00022741"/>
    </source>
</evidence>
<evidence type="ECO:0000256" key="9">
    <source>
        <dbReference type="ARBA" id="ARBA00023136"/>
    </source>
</evidence>
<sequence>MEPLLQIDDLQVAVPARRRLARRALLHGIDLQVAPGERVALLGASGSGKSLTASALLGTLAPSLEVQGSLLLDGRPIGWRERPQRRRGLAAVFQDARAALNPLVTIGSQLDDAARRSGTGRRAAHARSLELLAGLGFADPERISASHSGGLSGGQRQRACIALALATRPRLLVADEPTTALDSLSQREVVTALGAHTGQADAPALLFITHDVAVAAQLCTRAVVMAEGRIVEQAAMAHLLHHPHHAWTRRLVQAAREETRALAGERITALEGVA</sequence>
<dbReference type="PANTHER" id="PTHR43297">
    <property type="entry name" value="OLIGOPEPTIDE TRANSPORT ATP-BINDING PROTEIN APPD"/>
    <property type="match status" value="1"/>
</dbReference>
<evidence type="ECO:0000256" key="1">
    <source>
        <dbReference type="ARBA" id="ARBA00004202"/>
    </source>
</evidence>
<evidence type="ECO:0000256" key="3">
    <source>
        <dbReference type="ARBA" id="ARBA00022448"/>
    </source>
</evidence>
<dbReference type="InterPro" id="IPR017871">
    <property type="entry name" value="ABC_transporter-like_CS"/>
</dbReference>
<keyword evidence="7 11" id="KW-0067">ATP-binding</keyword>
<name>A0ABW4RS96_9ACTN</name>
<organism evidence="11 12">
    <name type="scientific">Luteococcus peritonei</name>
    <dbReference type="NCBI Taxonomy" id="88874"/>
    <lineage>
        <taxon>Bacteria</taxon>
        <taxon>Bacillati</taxon>
        <taxon>Actinomycetota</taxon>
        <taxon>Actinomycetes</taxon>
        <taxon>Propionibacteriales</taxon>
        <taxon>Propionibacteriaceae</taxon>
        <taxon>Luteococcus</taxon>
    </lineage>
</organism>
<accession>A0ABW4RS96</accession>
<dbReference type="Gene3D" id="3.40.50.300">
    <property type="entry name" value="P-loop containing nucleotide triphosphate hydrolases"/>
    <property type="match status" value="1"/>
</dbReference>
<keyword evidence="6" id="KW-0547">Nucleotide-binding</keyword>
<dbReference type="PANTHER" id="PTHR43297:SF14">
    <property type="entry name" value="ATPASE AAA-TYPE CORE DOMAIN-CONTAINING PROTEIN"/>
    <property type="match status" value="1"/>
</dbReference>
<keyword evidence="5" id="KW-0997">Cell inner membrane</keyword>
<keyword evidence="9" id="KW-0472">Membrane</keyword>
<dbReference type="Proteomes" id="UP001597326">
    <property type="component" value="Unassembled WGS sequence"/>
</dbReference>